<comment type="similarity">
    <text evidence="1">Belongs to the HMG-CoA lyase family.</text>
</comment>
<evidence type="ECO:0000256" key="2">
    <source>
        <dbReference type="ARBA" id="ARBA00022723"/>
    </source>
</evidence>
<dbReference type="SUPFAM" id="SSF51569">
    <property type="entry name" value="Aldolase"/>
    <property type="match status" value="1"/>
</dbReference>
<sequence length="318" mass="33852">MTDLPNRVEITEEGPREGFQIEKGPIPTSDKIALIDALSATGAPRIQVASFVNPKIVPGWADAEDVVAGFTPRPGCEYFALWFNAKGMERAKTYADRLTLYSSITVTASEAFTKKNLNKDHAAQLVFQREHVAAHQAAGVPITRISVQAAFGCNYQGEVTVADAMRVIADAFEVAKDTGCAISKISLADSMGWADPAHIERLVGAVQDKYPELGIALHLHDTRGLGIANAYAGLKMGVRMFDAAVAGLGGCPFAGHPGAPGNIATEELVFLCQEMGIETGYDLEALLEAAALAQRIVGRQLPSNLLKGGSLSKFRRAA</sequence>
<dbReference type="OrthoDB" id="9784013at2"/>
<dbReference type="CDD" id="cd07938">
    <property type="entry name" value="DRE_TIM_HMGL"/>
    <property type="match status" value="1"/>
</dbReference>
<dbReference type="PANTHER" id="PTHR42738">
    <property type="entry name" value="HYDROXYMETHYLGLUTARYL-COA LYASE"/>
    <property type="match status" value="1"/>
</dbReference>
<dbReference type="PROSITE" id="PS50991">
    <property type="entry name" value="PYR_CT"/>
    <property type="match status" value="1"/>
</dbReference>
<dbReference type="GO" id="GO:0046951">
    <property type="term" value="P:ketone body biosynthetic process"/>
    <property type="evidence" value="ECO:0007669"/>
    <property type="project" value="TreeGrafter"/>
</dbReference>
<keyword evidence="3 5" id="KW-0456">Lyase</keyword>
<evidence type="ECO:0000313" key="5">
    <source>
        <dbReference type="EMBL" id="RVT90605.1"/>
    </source>
</evidence>
<dbReference type="InterPro" id="IPR043594">
    <property type="entry name" value="HMGL"/>
</dbReference>
<name>A0A437LZ11_9PROT</name>
<dbReference type="GO" id="GO:0006552">
    <property type="term" value="P:L-leucine catabolic process"/>
    <property type="evidence" value="ECO:0007669"/>
    <property type="project" value="TreeGrafter"/>
</dbReference>
<reference evidence="5 6" key="1">
    <citation type="submission" date="2019-01" db="EMBL/GenBank/DDBJ databases">
        <authorList>
            <person name="Chen W.-M."/>
        </authorList>
    </citation>
    <scope>NUCLEOTIDE SEQUENCE [LARGE SCALE GENOMIC DNA]</scope>
    <source>
        <strain evidence="5 6">CCP-6</strain>
    </source>
</reference>
<evidence type="ECO:0000313" key="6">
    <source>
        <dbReference type="Proteomes" id="UP000282957"/>
    </source>
</evidence>
<keyword evidence="6" id="KW-1185">Reference proteome</keyword>
<proteinExistence type="inferred from homology"/>
<evidence type="ECO:0000256" key="1">
    <source>
        <dbReference type="ARBA" id="ARBA00009405"/>
    </source>
</evidence>
<evidence type="ECO:0000259" key="4">
    <source>
        <dbReference type="PROSITE" id="PS50991"/>
    </source>
</evidence>
<accession>A0A437LZ11</accession>
<dbReference type="PANTHER" id="PTHR42738:SF7">
    <property type="entry name" value="HYDROXYMETHYLGLUTARYL-COA LYASE"/>
    <property type="match status" value="1"/>
</dbReference>
<dbReference type="InterPro" id="IPR013785">
    <property type="entry name" value="Aldolase_TIM"/>
</dbReference>
<keyword evidence="2" id="KW-0479">Metal-binding</keyword>
<organism evidence="5 6">
    <name type="scientific">Rhodovarius crocodyli</name>
    <dbReference type="NCBI Taxonomy" id="1979269"/>
    <lineage>
        <taxon>Bacteria</taxon>
        <taxon>Pseudomonadati</taxon>
        <taxon>Pseudomonadota</taxon>
        <taxon>Alphaproteobacteria</taxon>
        <taxon>Acetobacterales</taxon>
        <taxon>Roseomonadaceae</taxon>
        <taxon>Rhodovarius</taxon>
    </lineage>
</organism>
<dbReference type="EMBL" id="SACL01000013">
    <property type="protein sequence ID" value="RVT90605.1"/>
    <property type="molecule type" value="Genomic_DNA"/>
</dbReference>
<gene>
    <name evidence="5" type="ORF">EOD42_23525</name>
</gene>
<evidence type="ECO:0000256" key="3">
    <source>
        <dbReference type="ARBA" id="ARBA00023239"/>
    </source>
</evidence>
<dbReference type="Pfam" id="PF00682">
    <property type="entry name" value="HMGL-like"/>
    <property type="match status" value="1"/>
</dbReference>
<dbReference type="GO" id="GO:0004419">
    <property type="term" value="F:hydroxymethylglutaryl-CoA lyase activity"/>
    <property type="evidence" value="ECO:0007669"/>
    <property type="project" value="TreeGrafter"/>
</dbReference>
<feature type="domain" description="Pyruvate carboxyltransferase" evidence="4">
    <location>
        <begin position="8"/>
        <end position="287"/>
    </location>
</feature>
<dbReference type="Gene3D" id="3.20.20.70">
    <property type="entry name" value="Aldolase class I"/>
    <property type="match status" value="1"/>
</dbReference>
<dbReference type="Proteomes" id="UP000282957">
    <property type="component" value="Unassembled WGS sequence"/>
</dbReference>
<dbReference type="RefSeq" id="WP_127790047.1">
    <property type="nucleotide sequence ID" value="NZ_SACL01000013.1"/>
</dbReference>
<dbReference type="AlphaFoldDB" id="A0A437LZ11"/>
<dbReference type="NCBIfam" id="NF004283">
    <property type="entry name" value="PRK05692.1"/>
    <property type="match status" value="1"/>
</dbReference>
<dbReference type="InterPro" id="IPR000891">
    <property type="entry name" value="PYR_CT"/>
</dbReference>
<protein>
    <submittedName>
        <fullName evidence="5">Hydroxymethylglutaryl-CoA lyase</fullName>
    </submittedName>
</protein>
<dbReference type="GO" id="GO:0046872">
    <property type="term" value="F:metal ion binding"/>
    <property type="evidence" value="ECO:0007669"/>
    <property type="project" value="UniProtKB-KW"/>
</dbReference>
<comment type="caution">
    <text evidence="5">The sequence shown here is derived from an EMBL/GenBank/DDBJ whole genome shotgun (WGS) entry which is preliminary data.</text>
</comment>